<evidence type="ECO:0000313" key="2">
    <source>
        <dbReference type="EMBL" id="ELU40695.1"/>
    </source>
</evidence>
<gene>
    <name evidence="2" type="ORF">AG1IA_05263</name>
</gene>
<evidence type="ECO:0000256" key="1">
    <source>
        <dbReference type="SAM" id="MobiDB-lite"/>
    </source>
</evidence>
<keyword evidence="3" id="KW-1185">Reference proteome</keyword>
<comment type="caution">
    <text evidence="2">The sequence shown here is derived from an EMBL/GenBank/DDBJ whole genome shotgun (WGS) entry which is preliminary data.</text>
</comment>
<evidence type="ECO:0000313" key="3">
    <source>
        <dbReference type="Proteomes" id="UP000011668"/>
    </source>
</evidence>
<organism evidence="2 3">
    <name type="scientific">Thanatephorus cucumeris (strain AG1-IA)</name>
    <name type="common">Rice sheath blight fungus</name>
    <name type="synonym">Rhizoctonia solani</name>
    <dbReference type="NCBI Taxonomy" id="983506"/>
    <lineage>
        <taxon>Eukaryota</taxon>
        <taxon>Fungi</taxon>
        <taxon>Dikarya</taxon>
        <taxon>Basidiomycota</taxon>
        <taxon>Agaricomycotina</taxon>
        <taxon>Agaricomycetes</taxon>
        <taxon>Cantharellales</taxon>
        <taxon>Ceratobasidiaceae</taxon>
        <taxon>Rhizoctonia</taxon>
        <taxon>Rhizoctonia solani AG-1</taxon>
    </lineage>
</organism>
<dbReference type="HOGENOM" id="CLU_2607646_0_0_1"/>
<dbReference type="EMBL" id="AFRT01001358">
    <property type="protein sequence ID" value="ELU40695.1"/>
    <property type="molecule type" value="Genomic_DNA"/>
</dbReference>
<feature type="region of interest" description="Disordered" evidence="1">
    <location>
        <begin position="1"/>
        <end position="20"/>
    </location>
</feature>
<proteinExistence type="predicted"/>
<reference evidence="2 3" key="1">
    <citation type="journal article" date="2013" name="Nat. Commun.">
        <title>The evolution and pathogenic mechanisms of the rice sheath blight pathogen.</title>
        <authorList>
            <person name="Zheng A."/>
            <person name="Lin R."/>
            <person name="Xu L."/>
            <person name="Qin P."/>
            <person name="Tang C."/>
            <person name="Ai P."/>
            <person name="Zhang D."/>
            <person name="Liu Y."/>
            <person name="Sun Z."/>
            <person name="Feng H."/>
            <person name="Wang Y."/>
            <person name="Chen Y."/>
            <person name="Liang X."/>
            <person name="Fu R."/>
            <person name="Li Q."/>
            <person name="Zhang J."/>
            <person name="Yu X."/>
            <person name="Xie Z."/>
            <person name="Ding L."/>
            <person name="Guan P."/>
            <person name="Tang J."/>
            <person name="Liang Y."/>
            <person name="Wang S."/>
            <person name="Deng Q."/>
            <person name="Li S."/>
            <person name="Zhu J."/>
            <person name="Wang L."/>
            <person name="Liu H."/>
            <person name="Li P."/>
        </authorList>
    </citation>
    <scope>NUCLEOTIDE SEQUENCE [LARGE SCALE GENOMIC DNA]</scope>
    <source>
        <strain evidence="3">AG-1 IA</strain>
    </source>
</reference>
<dbReference type="OrthoDB" id="3254940at2759"/>
<name>L8WRS7_THACA</name>
<sequence>MNRPRAKVEEDELESRNGESIALGPSLETVSNSRLPLLCGADLMSTGANYELARDARIWSTYVREAERWDEDMVDGWNR</sequence>
<dbReference type="Proteomes" id="UP000011668">
    <property type="component" value="Unassembled WGS sequence"/>
</dbReference>
<dbReference type="STRING" id="983506.L8WRS7"/>
<accession>L8WRS7</accession>
<protein>
    <submittedName>
        <fullName evidence="2">Uncharacterized protein</fullName>
    </submittedName>
</protein>
<dbReference type="AlphaFoldDB" id="L8WRS7"/>